<accession>A0A679IDU7</accession>
<dbReference type="Gene3D" id="1.10.10.10">
    <property type="entry name" value="Winged helix-like DNA-binding domain superfamily/Winged helix DNA-binding domain"/>
    <property type="match status" value="1"/>
</dbReference>
<sequence length="112" mass="12374">MMKSKNPYVRLLNFMRAANNEDSGFSGCEEVMAYMHEANALGKVVKITDLVQSLQFGTGPTVHRKATELQERGLIEIKRSATDGRAKSLVLSDSGMKHLDSRSKSMKTVLQG</sequence>
<reference evidence="2" key="1">
    <citation type="submission" date="2020-01" db="EMBL/GenBank/DDBJ databases">
        <title>Phosphoaccumulans saitamaens gen. nov., sp. nov., a polyphosphate accumulating bacterium isolated from surface river water.</title>
        <authorList>
            <person name="Watanabe K."/>
            <person name="Suda W."/>
        </authorList>
    </citation>
    <scope>NUCLEOTIDE SEQUENCE [LARGE SCALE GENOMIC DNA]</scope>
    <source>
        <strain evidence="2">ICHIAU1</strain>
    </source>
</reference>
<evidence type="ECO:0000313" key="2">
    <source>
        <dbReference type="Proteomes" id="UP000463961"/>
    </source>
</evidence>
<dbReference type="InterPro" id="IPR036388">
    <property type="entry name" value="WH-like_DNA-bd_sf"/>
</dbReference>
<organism evidence="1 2">
    <name type="scientific">Fluviibacter phosphoraccumulans</name>
    <dbReference type="NCBI Taxonomy" id="1751046"/>
    <lineage>
        <taxon>Bacteria</taxon>
        <taxon>Pseudomonadati</taxon>
        <taxon>Pseudomonadota</taxon>
        <taxon>Betaproteobacteria</taxon>
        <taxon>Rhodocyclales</taxon>
        <taxon>Fluviibacteraceae</taxon>
        <taxon>Fluviibacter</taxon>
    </lineage>
</organism>
<proteinExistence type="predicted"/>
<name>A0A679IDU7_9RHOO</name>
<dbReference type="EMBL" id="AP022345">
    <property type="protein sequence ID" value="BBU68479.1"/>
    <property type="molecule type" value="Genomic_DNA"/>
</dbReference>
<dbReference type="RefSeq" id="WP_211149042.1">
    <property type="nucleotide sequence ID" value="NZ_AP019011.1"/>
</dbReference>
<dbReference type="SUPFAM" id="SSF46785">
    <property type="entry name" value="Winged helix' DNA-binding domain"/>
    <property type="match status" value="1"/>
</dbReference>
<evidence type="ECO:0000313" key="1">
    <source>
        <dbReference type="EMBL" id="BBU68479.1"/>
    </source>
</evidence>
<keyword evidence="2" id="KW-1185">Reference proteome</keyword>
<gene>
    <name evidence="1" type="ORF">ICHIAU1_07620</name>
</gene>
<protein>
    <submittedName>
        <fullName evidence="1">Uncharacterized protein</fullName>
    </submittedName>
</protein>
<dbReference type="AlphaFoldDB" id="A0A679IDU7"/>
<dbReference type="InterPro" id="IPR036390">
    <property type="entry name" value="WH_DNA-bd_sf"/>
</dbReference>
<dbReference type="Proteomes" id="UP000463961">
    <property type="component" value="Chromosome"/>
</dbReference>